<comment type="caution">
    <text evidence="1">The sequence shown here is derived from an EMBL/GenBank/DDBJ whole genome shotgun (WGS) entry which is preliminary data.</text>
</comment>
<sequence length="224" mass="25663">MKFFSEEDYRKTQIGGMLAFPLSREGWDEHLEFMREIGVDYEVQAKASLERNRGNMLALLPSSLHPYIHDGTINRPYTPPDLANLIANWNQELRDRNRERARKWSEAYESIKDRLPSGAVELSERSLHDAHFVSCERPATEHLQLTFGQSGAGEGDEVKIRLLFTGVRFADLPQNLEPADWYMQEFELIDGGFAVSILLEQTRGEVGSFVELRIEAEDLSMESL</sequence>
<evidence type="ECO:0008006" key="3">
    <source>
        <dbReference type="Google" id="ProtNLM"/>
    </source>
</evidence>
<name>A0ABQ2A526_9BACL</name>
<dbReference type="Pfam" id="PF13315">
    <property type="entry name" value="DUF4085"/>
    <property type="match status" value="1"/>
</dbReference>
<dbReference type="RefSeq" id="WP_172246473.1">
    <property type="nucleotide sequence ID" value="NZ_BMDD01000007.1"/>
</dbReference>
<keyword evidence="2" id="KW-1185">Reference proteome</keyword>
<evidence type="ECO:0000313" key="1">
    <source>
        <dbReference type="EMBL" id="GGH86239.1"/>
    </source>
</evidence>
<gene>
    <name evidence="1" type="ORF">GCM10007362_45540</name>
</gene>
<proteinExistence type="predicted"/>
<protein>
    <recommendedName>
        <fullName evidence="3">DUF4085 family protein</fullName>
    </recommendedName>
</protein>
<organism evidence="1 2">
    <name type="scientific">Saccharibacillus endophyticus</name>
    <dbReference type="NCBI Taxonomy" id="2060666"/>
    <lineage>
        <taxon>Bacteria</taxon>
        <taxon>Bacillati</taxon>
        <taxon>Bacillota</taxon>
        <taxon>Bacilli</taxon>
        <taxon>Bacillales</taxon>
        <taxon>Paenibacillaceae</taxon>
        <taxon>Saccharibacillus</taxon>
    </lineage>
</organism>
<accession>A0ABQ2A526</accession>
<dbReference type="EMBL" id="BMDD01000007">
    <property type="protein sequence ID" value="GGH86239.1"/>
    <property type="molecule type" value="Genomic_DNA"/>
</dbReference>
<reference evidence="2" key="1">
    <citation type="journal article" date="2019" name="Int. J. Syst. Evol. Microbiol.">
        <title>The Global Catalogue of Microorganisms (GCM) 10K type strain sequencing project: providing services to taxonomists for standard genome sequencing and annotation.</title>
        <authorList>
            <consortium name="The Broad Institute Genomics Platform"/>
            <consortium name="The Broad Institute Genome Sequencing Center for Infectious Disease"/>
            <person name="Wu L."/>
            <person name="Ma J."/>
        </authorList>
    </citation>
    <scope>NUCLEOTIDE SEQUENCE [LARGE SCALE GENOMIC DNA]</scope>
    <source>
        <strain evidence="2">CCM 8702</strain>
    </source>
</reference>
<evidence type="ECO:0000313" key="2">
    <source>
        <dbReference type="Proteomes" id="UP000605427"/>
    </source>
</evidence>
<dbReference type="Proteomes" id="UP000605427">
    <property type="component" value="Unassembled WGS sequence"/>
</dbReference>
<dbReference type="InterPro" id="IPR025144">
    <property type="entry name" value="DUF4085"/>
</dbReference>